<gene>
    <name evidence="2" type="ORF">J7337_010121</name>
</gene>
<feature type="region of interest" description="Disordered" evidence="1">
    <location>
        <begin position="267"/>
        <end position="309"/>
    </location>
</feature>
<evidence type="ECO:0000256" key="1">
    <source>
        <dbReference type="SAM" id="MobiDB-lite"/>
    </source>
</evidence>
<dbReference type="Proteomes" id="UP000827133">
    <property type="component" value="Unassembled WGS sequence"/>
</dbReference>
<keyword evidence="3" id="KW-1185">Reference proteome</keyword>
<reference evidence="2" key="1">
    <citation type="journal article" date="2021" name="Mol. Plant Microbe Interact.">
        <title>Telomere to telomere genome assembly of Fusarium musae F31, causal agent of crown rot disease of banana.</title>
        <authorList>
            <person name="Degradi L."/>
            <person name="Tava V."/>
            <person name="Kunova A."/>
            <person name="Cortesi P."/>
            <person name="Saracchi M."/>
            <person name="Pasquali M."/>
        </authorList>
    </citation>
    <scope>NUCLEOTIDE SEQUENCE</scope>
    <source>
        <strain evidence="2">F31</strain>
    </source>
</reference>
<evidence type="ECO:0000313" key="2">
    <source>
        <dbReference type="EMBL" id="KAG9499301.1"/>
    </source>
</evidence>
<comment type="caution">
    <text evidence="2">The sequence shown here is derived from an EMBL/GenBank/DDBJ whole genome shotgun (WGS) entry which is preliminary data.</text>
</comment>
<name>A0A9P8DCF7_9HYPO</name>
<evidence type="ECO:0000313" key="3">
    <source>
        <dbReference type="Proteomes" id="UP000827133"/>
    </source>
</evidence>
<dbReference type="AlphaFoldDB" id="A0A9P8DCF7"/>
<proteinExistence type="predicted"/>
<accession>A0A9P8DCF7</accession>
<dbReference type="RefSeq" id="XP_044678301.1">
    <property type="nucleotide sequence ID" value="XM_044827707.1"/>
</dbReference>
<dbReference type="GeneID" id="68317977"/>
<protein>
    <submittedName>
        <fullName evidence="2">Uncharacterized protein</fullName>
    </submittedName>
</protein>
<dbReference type="EMBL" id="JAHBCI010000007">
    <property type="protein sequence ID" value="KAG9499301.1"/>
    <property type="molecule type" value="Genomic_DNA"/>
</dbReference>
<dbReference type="KEGG" id="fmu:J7337_010121"/>
<feature type="compositionally biased region" description="Basic and acidic residues" evidence="1">
    <location>
        <begin position="281"/>
        <end position="290"/>
    </location>
</feature>
<organism evidence="2 3">
    <name type="scientific">Fusarium musae</name>
    <dbReference type="NCBI Taxonomy" id="1042133"/>
    <lineage>
        <taxon>Eukaryota</taxon>
        <taxon>Fungi</taxon>
        <taxon>Dikarya</taxon>
        <taxon>Ascomycota</taxon>
        <taxon>Pezizomycotina</taxon>
        <taxon>Sordariomycetes</taxon>
        <taxon>Hypocreomycetidae</taxon>
        <taxon>Hypocreales</taxon>
        <taxon>Nectriaceae</taxon>
        <taxon>Fusarium</taxon>
    </lineage>
</organism>
<sequence length="667" mass="75076">MAEALGTASAIITIWDLVVKAKKMHDQIKTAPGTWKLYCDGLESLAHVQIVIKDLVQSTPQMAIPMIQLHEGETKDLVSFVNDNLKIVRKQATNILDQHDLVTNRSTTANKFFEWLRIIKKSYMFILDEQEIGPLREAVESAKSTLQLALQLLFTNKFFSGEQRMHDELKNIHDSMKKQAGRLKSIEKNRKLSQIPLKLNCGKVSASRGKRIKAAALRFGRLTNKTNHAFEALLDSGTVTVTQLVETEAQLSPGTESQVFTIEKQDEMAQKKGGTQDTDATDVRADKSDANDEGTDEGDDRSSLSKPLIVVRREKPQTREYDFVWRDGDIFSIRTDTDMYRAAFEARIGDYQTIPMFTLDYLLENLPDAQQGQDAPTEDGLEDFLALDMPSPDESDTEPINETFSTPIDCKRPTYAFVGHGIDTDQRISDTTTSVPFCVWVVCDLQACQIFALQNPCRGACEHAELQLECFDMCQKKNGCRHTLVEGAVSSEACCVRPVTLRAWLDEDVVEEEAVTSTDDGASYEESNSVYSTIGKDHDRGHDDHDYDERALDLLQAVMTRMPNGSDVPDRIELDVLVGYIKVVDKQKPIEREFYLPQAWVWADALLPNMSTSFDEDAIAWLWILWRVQMPTEFRKLSAIVAQQATGRIGPEHDRHGVEIPESIIGT</sequence>